<dbReference type="InterPro" id="IPR024561">
    <property type="entry name" value="Pullul_strch_C"/>
</dbReference>
<evidence type="ECO:0000256" key="11">
    <source>
        <dbReference type="ARBA" id="ARBA00030238"/>
    </source>
</evidence>
<dbReference type="InterPro" id="IPR013783">
    <property type="entry name" value="Ig-like_fold"/>
</dbReference>
<dbReference type="Pfam" id="PF17967">
    <property type="entry name" value="Pullulanase_N2"/>
    <property type="match status" value="1"/>
</dbReference>
<evidence type="ECO:0000256" key="6">
    <source>
        <dbReference type="ARBA" id="ARBA00022837"/>
    </source>
</evidence>
<dbReference type="InterPro" id="IPR014756">
    <property type="entry name" value="Ig_E-set"/>
</dbReference>
<dbReference type="NCBIfam" id="TIGR02103">
    <property type="entry name" value="pullul_strch"/>
    <property type="match status" value="1"/>
</dbReference>
<dbReference type="SUPFAM" id="SSF51011">
    <property type="entry name" value="Glycosyl hydrolase domain"/>
    <property type="match status" value="1"/>
</dbReference>
<evidence type="ECO:0000256" key="2">
    <source>
        <dbReference type="ARBA" id="ARBA00008061"/>
    </source>
</evidence>
<gene>
    <name evidence="15" type="primary">pulA</name>
    <name evidence="15" type="ORF">AB0K40_30265</name>
</gene>
<dbReference type="SUPFAM" id="SSF51445">
    <property type="entry name" value="(Trans)glycosidases"/>
    <property type="match status" value="1"/>
</dbReference>
<evidence type="ECO:0000256" key="4">
    <source>
        <dbReference type="ARBA" id="ARBA00022729"/>
    </source>
</evidence>
<keyword evidence="5" id="KW-0378">Hydrolase</keyword>
<dbReference type="RefSeq" id="WP_364456313.1">
    <property type="nucleotide sequence ID" value="NZ_JBFARM010000009.1"/>
</dbReference>
<reference evidence="15 16" key="1">
    <citation type="submission" date="2024-06" db="EMBL/GenBank/DDBJ databases">
        <title>The Natural Products Discovery Center: Release of the First 8490 Sequenced Strains for Exploring Actinobacteria Biosynthetic Diversity.</title>
        <authorList>
            <person name="Kalkreuter E."/>
            <person name="Kautsar S.A."/>
            <person name="Yang D."/>
            <person name="Bader C.D."/>
            <person name="Teijaro C.N."/>
            <person name="Fluegel L."/>
            <person name="Davis C.M."/>
            <person name="Simpson J.R."/>
            <person name="Lauterbach L."/>
            <person name="Steele A.D."/>
            <person name="Gui C."/>
            <person name="Meng S."/>
            <person name="Li G."/>
            <person name="Viehrig K."/>
            <person name="Ye F."/>
            <person name="Su P."/>
            <person name="Kiefer A.F."/>
            <person name="Nichols A."/>
            <person name="Cepeda A.J."/>
            <person name="Yan W."/>
            <person name="Fan B."/>
            <person name="Jiang Y."/>
            <person name="Adhikari A."/>
            <person name="Zheng C.-J."/>
            <person name="Schuster L."/>
            <person name="Cowan T.M."/>
            <person name="Smanski M.J."/>
            <person name="Chevrette M.G."/>
            <person name="De Carvalho L.P.S."/>
            <person name="Shen B."/>
        </authorList>
    </citation>
    <scope>NUCLEOTIDE SEQUENCE [LARGE SCALE GENOMIC DNA]</scope>
    <source>
        <strain evidence="15 16">NPDC049574</strain>
    </source>
</reference>
<organism evidence="15 16">
    <name type="scientific">Nonomuraea bangladeshensis</name>
    <dbReference type="NCBI Taxonomy" id="404385"/>
    <lineage>
        <taxon>Bacteria</taxon>
        <taxon>Bacillati</taxon>
        <taxon>Actinomycetota</taxon>
        <taxon>Actinomycetes</taxon>
        <taxon>Streptosporangiales</taxon>
        <taxon>Streptosporangiaceae</taxon>
        <taxon>Nonomuraea</taxon>
    </lineage>
</organism>
<dbReference type="Gene3D" id="2.60.40.1110">
    <property type="match status" value="2"/>
</dbReference>
<dbReference type="Proteomes" id="UP001552427">
    <property type="component" value="Unassembled WGS sequence"/>
</dbReference>
<dbReference type="SUPFAM" id="SSF81296">
    <property type="entry name" value="E set domains"/>
    <property type="match status" value="2"/>
</dbReference>
<accession>A0ABV3HBA3</accession>
<protein>
    <recommendedName>
        <fullName evidence="11">1,4-alpha-D-glucan glucanohydrolase</fullName>
        <ecNumber evidence="3">3.2.1.1</ecNumber>
        <ecNumber evidence="9">3.2.1.41</ecNumber>
    </recommendedName>
    <alternativeName>
        <fullName evidence="10">Alpha-dextrin endo-1,6-alpha-glucosidase</fullName>
    </alternativeName>
    <alternativeName>
        <fullName evidence="12">Pullulan 6-glucanohydrolase</fullName>
    </alternativeName>
</protein>
<keyword evidence="16" id="KW-1185">Reference proteome</keyword>
<comment type="caution">
    <text evidence="15">The sequence shown here is derived from an EMBL/GenBank/DDBJ whole genome shotgun (WGS) entry which is preliminary data.</text>
</comment>
<dbReference type="InterPro" id="IPR011839">
    <property type="entry name" value="Pullul_strch"/>
</dbReference>
<evidence type="ECO:0000313" key="16">
    <source>
        <dbReference type="Proteomes" id="UP001552427"/>
    </source>
</evidence>
<dbReference type="CDD" id="cd10315">
    <property type="entry name" value="CBM41_pullulanase"/>
    <property type="match status" value="2"/>
</dbReference>
<dbReference type="Gene3D" id="2.60.40.10">
    <property type="entry name" value="Immunoglobulins"/>
    <property type="match status" value="1"/>
</dbReference>
<dbReference type="InterPro" id="IPR040671">
    <property type="entry name" value="Pullulanase_N2"/>
</dbReference>
<evidence type="ECO:0000256" key="5">
    <source>
        <dbReference type="ARBA" id="ARBA00022801"/>
    </source>
</evidence>
<comment type="catalytic activity">
    <reaction evidence="1">
        <text>Endohydrolysis of (1-&gt;4)-alpha-D-glucosidic linkages in polysaccharides containing three or more (1-&gt;4)-alpha-linked D-glucose units.</text>
        <dbReference type="EC" id="3.2.1.1"/>
    </reaction>
</comment>
<dbReference type="InterPro" id="IPR017853">
    <property type="entry name" value="GH"/>
</dbReference>
<evidence type="ECO:0000256" key="1">
    <source>
        <dbReference type="ARBA" id="ARBA00000548"/>
    </source>
</evidence>
<keyword evidence="6" id="KW-0106">Calcium</keyword>
<evidence type="ECO:0000256" key="9">
    <source>
        <dbReference type="ARBA" id="ARBA00024062"/>
    </source>
</evidence>
<feature type="domain" description="Glycosyl hydrolase family 13 catalytic" evidence="14">
    <location>
        <begin position="768"/>
        <end position="1122"/>
    </location>
</feature>
<feature type="region of interest" description="Disordered" evidence="13">
    <location>
        <begin position="961"/>
        <end position="992"/>
    </location>
</feature>
<evidence type="ECO:0000256" key="3">
    <source>
        <dbReference type="ARBA" id="ARBA00012595"/>
    </source>
</evidence>
<evidence type="ECO:0000256" key="13">
    <source>
        <dbReference type="SAM" id="MobiDB-lite"/>
    </source>
</evidence>
<feature type="region of interest" description="Disordered" evidence="13">
    <location>
        <begin position="254"/>
        <end position="393"/>
    </location>
</feature>
<evidence type="ECO:0000256" key="8">
    <source>
        <dbReference type="ARBA" id="ARBA00023965"/>
    </source>
</evidence>
<dbReference type="InterPro" id="IPR013784">
    <property type="entry name" value="Carb-bd-like_fold"/>
</dbReference>
<dbReference type="Gene3D" id="2.60.40.1130">
    <property type="entry name" value="Rab geranylgeranyltransferase alpha-subunit, insert domain"/>
    <property type="match status" value="1"/>
</dbReference>
<evidence type="ECO:0000256" key="10">
    <source>
        <dbReference type="ARBA" id="ARBA00029618"/>
    </source>
</evidence>
<dbReference type="Gene3D" id="3.20.20.80">
    <property type="entry name" value="Glycosidases"/>
    <property type="match status" value="1"/>
</dbReference>
<dbReference type="PANTHER" id="PTHR43002">
    <property type="entry name" value="GLYCOGEN DEBRANCHING ENZYME"/>
    <property type="match status" value="1"/>
</dbReference>
<dbReference type="CDD" id="cd11341">
    <property type="entry name" value="AmyAc_Pullulanase_LD-like"/>
    <property type="match status" value="1"/>
</dbReference>
<evidence type="ECO:0000256" key="7">
    <source>
        <dbReference type="ARBA" id="ARBA00023295"/>
    </source>
</evidence>
<dbReference type="Pfam" id="PF11852">
    <property type="entry name" value="Pullul_strch_C"/>
    <property type="match status" value="1"/>
</dbReference>
<comment type="similarity">
    <text evidence="2">Belongs to the glycosyl hydrolase 13 family.</text>
</comment>
<name>A0ABV3HBA3_9ACTN</name>
<sequence>MKDLLVVHYRRADPDGWGLHVWGDVAEPVAWDAPVPLAGEDAYGRFAWIRLRPGARHVGVLPHRGDTADGGGHLVDPAWNPEIWLDEGRDEVFGSRAAADGHAVIHYRRPDGAYDGWGLHLWGEAVAEAALTDWARPRLPDGVDSFGAWWRVPLRDPAAALHFVVHAGPVKDPGADLRMVPAEQPEAYVDAGSPLLHPTRAAADGVVVLHYRAPDDQHDGLTLRPADGDPVRPSGWDSFGAIFHVALPPGTRTLRYTVPPSSGEVVQGGGRGPDRDCPPSGETAQSGRRGARGNHPSSDQAAPGGGSGPDHDHPPSSPAVLGNGREPNHGRIPSSEPAQGDGHRAGGNHPPSSPVALGDGREPNHGQLPSEEAASGHGVGGSCSSSRQVAGGDGAGGWWTVETGLVGHEVWRVAGVVGHVLPRPPAPDVDLRHCLAHWIDRETVLWEVPGSLRHALVFSPGAALAFDNLRDHAGEAGVLRLSAGELTDEQRRAWPHLAGYTALKVDPRDAALAPEALRGQVAAVAMDEEGRLVAATGVQLPGVIDDLYAAAATAPLGPSGRLRPRLALWAPTARKVELALYGKGGRRTVHRMRRDDATGVWSAHGRPSWMGRDYTFLVTVYSPAAGRMVTSEVTDPYSLATAPDGVRSRLVRLDAAACKPPGWDALAKPAPVPPHRAVIYELHVRDFSASDATVPEELRGTYAAFTRDSDGTRELRALAADGVTHVHLLPVFDLATVPERREDRVEPDCDLAALPPDSERQQECVARTAATDSFNWGYDPLHYTVPEGSYATDPDDRIRQFRAMVAALNRAGLRVVMDVVYNHTHTESVLGPIVPGYYHRLLADGSVATSTCCANTAPEHRMMGRLVVDSIVTWARQYKIDGFRFDLMGHHPKDNILAVRRALDALTPEADGVDGRSIILYGEGWNFGEIADGARFPQATKEGMAGTGVATFADAPRDAVRGGGPFDADPRAQGFGSGLAGAPNGSPANGDQEQQRARLAHCTDLIRIGLTGNLRDYVLPCGRTGREIRHNGAPAGYARDPGESVVYVDAHDNETLYDALAYKLAPGTPMADRVRMQVLSLAVPLLSQGAAFVHAGSERLRSKSFDRNSYDSGDWFNRLLWDCSLGNGFGGGLPPRADNEVRWPYARPLLADPALRPGCEAIGAARARFGELLRIRSSTPAFALGSGEEVRRRLSFPAAPDGVIVMHVDTAGIDPRWSAVTAVLNATPYELALPVTAPAGQEPALHPVLAASADPVVRGSAFDRASGTLTVPGRTVAVFVTP</sequence>
<dbReference type="CDD" id="cd02860">
    <property type="entry name" value="E_set_Pullulanase"/>
    <property type="match status" value="1"/>
</dbReference>
<dbReference type="Gene3D" id="2.60.40.1180">
    <property type="entry name" value="Golgi alpha-mannosidase II"/>
    <property type="match status" value="1"/>
</dbReference>
<dbReference type="SMART" id="SM00642">
    <property type="entry name" value="Aamy"/>
    <property type="match status" value="1"/>
</dbReference>
<dbReference type="EC" id="3.2.1.1" evidence="3"/>
<dbReference type="InterPro" id="IPR013780">
    <property type="entry name" value="Glyco_hydro_b"/>
</dbReference>
<comment type="catalytic activity">
    <reaction evidence="8">
        <text>Hydrolysis of (1-&gt;6)-alpha-D-glucosidic linkages in pullulan, amylopectin and glycogen, and in the alpha- and beta-limit dextrins of amylopectin and glycogen.</text>
        <dbReference type="EC" id="3.2.1.41"/>
    </reaction>
</comment>
<dbReference type="EMBL" id="JBFARM010000009">
    <property type="protein sequence ID" value="MEV4289811.1"/>
    <property type="molecule type" value="Genomic_DNA"/>
</dbReference>
<proteinExistence type="inferred from homology"/>
<evidence type="ECO:0000313" key="15">
    <source>
        <dbReference type="EMBL" id="MEV4289811.1"/>
    </source>
</evidence>
<evidence type="ECO:0000256" key="12">
    <source>
        <dbReference type="ARBA" id="ARBA00031076"/>
    </source>
</evidence>
<dbReference type="InterPro" id="IPR005323">
    <property type="entry name" value="CBM41_pullulanase"/>
</dbReference>
<dbReference type="Pfam" id="PF03714">
    <property type="entry name" value="PUD"/>
    <property type="match status" value="2"/>
</dbReference>
<evidence type="ECO:0000259" key="14">
    <source>
        <dbReference type="SMART" id="SM00642"/>
    </source>
</evidence>
<keyword evidence="4" id="KW-0732">Signal</keyword>
<dbReference type="InterPro" id="IPR004193">
    <property type="entry name" value="Glyco_hydro_13_N"/>
</dbReference>
<keyword evidence="7" id="KW-0326">Glycosidase</keyword>
<dbReference type="Pfam" id="PF02922">
    <property type="entry name" value="CBM_48"/>
    <property type="match status" value="1"/>
</dbReference>
<dbReference type="EC" id="3.2.1.41" evidence="9"/>
<dbReference type="InterPro" id="IPR006047">
    <property type="entry name" value="GH13_cat_dom"/>
</dbReference>
<dbReference type="SUPFAM" id="SSF49452">
    <property type="entry name" value="Starch-binding domain-like"/>
    <property type="match status" value="3"/>
</dbReference>